<dbReference type="Gene3D" id="3.40.50.150">
    <property type="entry name" value="Vaccinia Virus protein VP39"/>
    <property type="match status" value="1"/>
</dbReference>
<dbReference type="InterPro" id="IPR013216">
    <property type="entry name" value="Methyltransf_11"/>
</dbReference>
<dbReference type="GO" id="GO:0008757">
    <property type="term" value="F:S-adenosylmethionine-dependent methyltransferase activity"/>
    <property type="evidence" value="ECO:0007669"/>
    <property type="project" value="InterPro"/>
</dbReference>
<gene>
    <name evidence="2" type="ORF">S06H3_40633</name>
</gene>
<name>X1Q717_9ZZZZ</name>
<dbReference type="SUPFAM" id="SSF53335">
    <property type="entry name" value="S-adenosyl-L-methionine-dependent methyltransferases"/>
    <property type="match status" value="1"/>
</dbReference>
<feature type="non-terminal residue" evidence="2">
    <location>
        <position position="1"/>
    </location>
</feature>
<dbReference type="CDD" id="cd02440">
    <property type="entry name" value="AdoMet_MTases"/>
    <property type="match status" value="1"/>
</dbReference>
<dbReference type="EMBL" id="BARV01024958">
    <property type="protein sequence ID" value="GAI39054.1"/>
    <property type="molecule type" value="Genomic_DNA"/>
</dbReference>
<accession>X1Q717</accession>
<dbReference type="InterPro" id="IPR029063">
    <property type="entry name" value="SAM-dependent_MTases_sf"/>
</dbReference>
<evidence type="ECO:0000313" key="2">
    <source>
        <dbReference type="EMBL" id="GAI39054.1"/>
    </source>
</evidence>
<comment type="caution">
    <text evidence="2">The sequence shown here is derived from an EMBL/GenBank/DDBJ whole genome shotgun (WGS) entry which is preliminary data.</text>
</comment>
<proteinExistence type="predicted"/>
<organism evidence="2">
    <name type="scientific">marine sediment metagenome</name>
    <dbReference type="NCBI Taxonomy" id="412755"/>
    <lineage>
        <taxon>unclassified sequences</taxon>
        <taxon>metagenomes</taxon>
        <taxon>ecological metagenomes</taxon>
    </lineage>
</organism>
<evidence type="ECO:0000259" key="1">
    <source>
        <dbReference type="Pfam" id="PF08241"/>
    </source>
</evidence>
<feature type="domain" description="Methyltransferase type 11" evidence="1">
    <location>
        <begin position="3"/>
        <end position="64"/>
    </location>
</feature>
<reference evidence="2" key="1">
    <citation type="journal article" date="2014" name="Front. Microbiol.">
        <title>High frequency of phylogenetically diverse reductive dehalogenase-homologous genes in deep subseafloor sedimentary metagenomes.</title>
        <authorList>
            <person name="Kawai M."/>
            <person name="Futagami T."/>
            <person name="Toyoda A."/>
            <person name="Takaki Y."/>
            <person name="Nishi S."/>
            <person name="Hori S."/>
            <person name="Arai W."/>
            <person name="Tsubouchi T."/>
            <person name="Morono Y."/>
            <person name="Uchiyama I."/>
            <person name="Ito T."/>
            <person name="Fujiyama A."/>
            <person name="Inagaki F."/>
            <person name="Takami H."/>
        </authorList>
    </citation>
    <scope>NUCLEOTIDE SEQUENCE</scope>
    <source>
        <strain evidence="2">Expedition CK06-06</strain>
    </source>
</reference>
<sequence>IQIARNMQPQNAHLHYSVEDAENLSFQDASFDLVVSQNVFHHIPEWKTATKEIARVLRAGGYFIWLDLAFPKLIRTLFQPLVKNQSLYCIADVRRVFHTHEFEQLFYERLIHGLFVHHHLVWQKK</sequence>
<protein>
    <recommendedName>
        <fullName evidence="1">Methyltransferase type 11 domain-containing protein</fullName>
    </recommendedName>
</protein>
<dbReference type="PANTHER" id="PTHR43591">
    <property type="entry name" value="METHYLTRANSFERASE"/>
    <property type="match status" value="1"/>
</dbReference>
<dbReference type="AlphaFoldDB" id="X1Q717"/>
<dbReference type="Pfam" id="PF08241">
    <property type="entry name" value="Methyltransf_11"/>
    <property type="match status" value="1"/>
</dbReference>